<protein>
    <submittedName>
        <fullName evidence="1">Uncharacterized protein</fullName>
    </submittedName>
</protein>
<proteinExistence type="predicted"/>
<dbReference type="EMBL" id="JAGPXC010000001">
    <property type="protein sequence ID" value="KAH6660784.1"/>
    <property type="molecule type" value="Genomic_DNA"/>
</dbReference>
<organism evidence="1 2">
    <name type="scientific">Truncatella angustata</name>
    <dbReference type="NCBI Taxonomy" id="152316"/>
    <lineage>
        <taxon>Eukaryota</taxon>
        <taxon>Fungi</taxon>
        <taxon>Dikarya</taxon>
        <taxon>Ascomycota</taxon>
        <taxon>Pezizomycotina</taxon>
        <taxon>Sordariomycetes</taxon>
        <taxon>Xylariomycetidae</taxon>
        <taxon>Amphisphaeriales</taxon>
        <taxon>Sporocadaceae</taxon>
        <taxon>Truncatella</taxon>
    </lineage>
</organism>
<reference evidence="1" key="1">
    <citation type="journal article" date="2021" name="Nat. Commun.">
        <title>Genetic determinants of endophytism in the Arabidopsis root mycobiome.</title>
        <authorList>
            <person name="Mesny F."/>
            <person name="Miyauchi S."/>
            <person name="Thiergart T."/>
            <person name="Pickel B."/>
            <person name="Atanasova L."/>
            <person name="Karlsson M."/>
            <person name="Huettel B."/>
            <person name="Barry K.W."/>
            <person name="Haridas S."/>
            <person name="Chen C."/>
            <person name="Bauer D."/>
            <person name="Andreopoulos W."/>
            <person name="Pangilinan J."/>
            <person name="LaButti K."/>
            <person name="Riley R."/>
            <person name="Lipzen A."/>
            <person name="Clum A."/>
            <person name="Drula E."/>
            <person name="Henrissat B."/>
            <person name="Kohler A."/>
            <person name="Grigoriev I.V."/>
            <person name="Martin F.M."/>
            <person name="Hacquard S."/>
        </authorList>
    </citation>
    <scope>NUCLEOTIDE SEQUENCE</scope>
    <source>
        <strain evidence="1">MPI-SDFR-AT-0073</strain>
    </source>
</reference>
<evidence type="ECO:0000313" key="2">
    <source>
        <dbReference type="Proteomes" id="UP000758603"/>
    </source>
</evidence>
<dbReference type="GeneID" id="70130455"/>
<name>A0A9P9A5F4_9PEZI</name>
<keyword evidence="2" id="KW-1185">Reference proteome</keyword>
<evidence type="ECO:0000313" key="1">
    <source>
        <dbReference type="EMBL" id="KAH6660784.1"/>
    </source>
</evidence>
<comment type="caution">
    <text evidence="1">The sequence shown here is derived from an EMBL/GenBank/DDBJ whole genome shotgun (WGS) entry which is preliminary data.</text>
</comment>
<accession>A0A9P9A5F4</accession>
<sequence length="76" mass="8240">MAPFLVAFLSYDRRPSLAALDTAACYSFCCIANRHVQWAPACFIQTAAPACHISLPWGVLVLETTRRGGQGSLTKP</sequence>
<dbReference type="Proteomes" id="UP000758603">
    <property type="component" value="Unassembled WGS sequence"/>
</dbReference>
<dbReference type="AlphaFoldDB" id="A0A9P9A5F4"/>
<dbReference type="RefSeq" id="XP_045964915.1">
    <property type="nucleotide sequence ID" value="XM_046101563.1"/>
</dbReference>
<gene>
    <name evidence="1" type="ORF">BKA67DRAFT_549150</name>
</gene>